<evidence type="ECO:0000313" key="1">
    <source>
        <dbReference type="EMBL" id="DAF56668.1"/>
    </source>
</evidence>
<dbReference type="EMBL" id="BK032721">
    <property type="protein sequence ID" value="DAF56668.1"/>
    <property type="molecule type" value="Genomic_DNA"/>
</dbReference>
<name>A0A8S5SZY1_9CAUD</name>
<reference evidence="1" key="1">
    <citation type="journal article" date="2021" name="Proc. Natl. Acad. Sci. U.S.A.">
        <title>A Catalog of Tens of Thousands of Viruses from Human Metagenomes Reveals Hidden Associations with Chronic Diseases.</title>
        <authorList>
            <person name="Tisza M.J."/>
            <person name="Buck C.B."/>
        </authorList>
    </citation>
    <scope>NUCLEOTIDE SEQUENCE</scope>
    <source>
        <strain evidence="1">CtWb16</strain>
    </source>
</reference>
<sequence length="29" mass="3667">MTIIFILRYNKLTNKLAYFFMEKILWKIN</sequence>
<proteinExistence type="predicted"/>
<organism evidence="1">
    <name type="scientific">Myoviridae sp. ctWb16</name>
    <dbReference type="NCBI Taxonomy" id="2827690"/>
    <lineage>
        <taxon>Viruses</taxon>
        <taxon>Duplodnaviria</taxon>
        <taxon>Heunggongvirae</taxon>
        <taxon>Uroviricota</taxon>
        <taxon>Caudoviricetes</taxon>
    </lineage>
</organism>
<accession>A0A8S5SZY1</accession>
<protein>
    <submittedName>
        <fullName evidence="1">Uncharacterized protein</fullName>
    </submittedName>
</protein>